<name>A0A1S8KKZ3_9LACT</name>
<sequence>MKIIDRRTQALGYPGNGYSHAEATTQLNILYGIIRERRVQTSLPTSDTGETITDGISAGTTTTSIVREPFTGTTTGQFVRMVQDPLIRTRYTSA</sequence>
<dbReference type="EMBL" id="MUYF01000003">
    <property type="protein sequence ID" value="OOL80429.1"/>
    <property type="molecule type" value="Genomic_DNA"/>
</dbReference>
<evidence type="ECO:0000313" key="1">
    <source>
        <dbReference type="EMBL" id="OOL80429.1"/>
    </source>
</evidence>
<dbReference type="Proteomes" id="UP000190409">
    <property type="component" value="Unassembled WGS sequence"/>
</dbReference>
<reference evidence="1 2" key="1">
    <citation type="submission" date="2017-01" db="EMBL/GenBank/DDBJ databases">
        <title>Complete Genome Sequence of Dolosigranulum pigrum isolated from a Patient with interstitial lung disease.</title>
        <authorList>
            <person name="Mukhopadhyay R."/>
            <person name="Joaquin J."/>
            <person name="Hogue R."/>
            <person name="Fitzgerald S."/>
            <person name="Jospin G."/>
            <person name="Eisen J.A."/>
            <person name="Chaturvedi V."/>
        </authorList>
    </citation>
    <scope>NUCLEOTIDE SEQUENCE [LARGE SCALE GENOMIC DNA]</scope>
    <source>
        <strain evidence="1 2">15S00348</strain>
    </source>
</reference>
<organism evidence="1 2">
    <name type="scientific">Dolosigranulum pigrum</name>
    <dbReference type="NCBI Taxonomy" id="29394"/>
    <lineage>
        <taxon>Bacteria</taxon>
        <taxon>Bacillati</taxon>
        <taxon>Bacillota</taxon>
        <taxon>Bacilli</taxon>
        <taxon>Lactobacillales</taxon>
        <taxon>Carnobacteriaceae</taxon>
        <taxon>Dolosigranulum</taxon>
    </lineage>
</organism>
<comment type="caution">
    <text evidence="1">The sequence shown here is derived from an EMBL/GenBank/DDBJ whole genome shotgun (WGS) entry which is preliminary data.</text>
</comment>
<proteinExistence type="predicted"/>
<dbReference type="AlphaFoldDB" id="A0A1S8KKZ3"/>
<evidence type="ECO:0000313" key="2">
    <source>
        <dbReference type="Proteomes" id="UP000190409"/>
    </source>
</evidence>
<protein>
    <submittedName>
        <fullName evidence="1">Uncharacterized protein</fullName>
    </submittedName>
</protein>
<gene>
    <name evidence="1" type="ORF">BWX42_00265</name>
</gene>
<accession>A0A1S8KKZ3</accession>